<feature type="transmembrane region" description="Helical" evidence="2">
    <location>
        <begin position="168"/>
        <end position="188"/>
    </location>
</feature>
<dbReference type="Proteomes" id="UP000253094">
    <property type="component" value="Unassembled WGS sequence"/>
</dbReference>
<sequence>MARLRGRPLEWQGRAPRGARPGDEEAKVDALRQAVLIAATITTGLVAGLFYAYACSVMLALRQVDDRTYILVMQRINVVILNGWFAAGFAGAPLLTAAAVVLHLGEEHRAALPWIAAALVVYGAMLAITFAIHIPLNNELDAAGDPARLADPGAVRGRFEPRWVRWNVVRAMASTAALGCLSWALIMYG</sequence>
<feature type="transmembrane region" description="Helical" evidence="2">
    <location>
        <begin position="81"/>
        <end position="102"/>
    </location>
</feature>
<evidence type="ECO:0000256" key="1">
    <source>
        <dbReference type="SAM" id="MobiDB-lite"/>
    </source>
</evidence>
<keyword evidence="2" id="KW-0472">Membrane</keyword>
<evidence type="ECO:0000313" key="4">
    <source>
        <dbReference type="Proteomes" id="UP000253094"/>
    </source>
</evidence>
<dbReference type="AlphaFoldDB" id="A0A367EKR3"/>
<comment type="caution">
    <text evidence="3">The sequence shown here is derived from an EMBL/GenBank/DDBJ whole genome shotgun (WGS) entry which is preliminary data.</text>
</comment>
<keyword evidence="2" id="KW-1133">Transmembrane helix</keyword>
<dbReference type="EMBL" id="QOIL01000041">
    <property type="protein sequence ID" value="RCG17780.1"/>
    <property type="molecule type" value="Genomic_DNA"/>
</dbReference>
<keyword evidence="4" id="KW-1185">Reference proteome</keyword>
<accession>A0A367EKR3</accession>
<evidence type="ECO:0000313" key="3">
    <source>
        <dbReference type="EMBL" id="RCG17780.1"/>
    </source>
</evidence>
<gene>
    <name evidence="3" type="ORF">DQ384_39665</name>
</gene>
<dbReference type="OrthoDB" id="428263at2"/>
<feature type="transmembrane region" description="Helical" evidence="2">
    <location>
        <begin position="114"/>
        <end position="136"/>
    </location>
</feature>
<name>A0A367EKR3_9ACTN</name>
<organism evidence="3 4">
    <name type="scientific">Sphaerisporangium album</name>
    <dbReference type="NCBI Taxonomy" id="509200"/>
    <lineage>
        <taxon>Bacteria</taxon>
        <taxon>Bacillati</taxon>
        <taxon>Actinomycetota</taxon>
        <taxon>Actinomycetes</taxon>
        <taxon>Streptosporangiales</taxon>
        <taxon>Streptosporangiaceae</taxon>
        <taxon>Sphaerisporangium</taxon>
    </lineage>
</organism>
<feature type="region of interest" description="Disordered" evidence="1">
    <location>
        <begin position="1"/>
        <end position="24"/>
    </location>
</feature>
<protein>
    <submittedName>
        <fullName evidence="3">DUF1772 domain-containing protein</fullName>
    </submittedName>
</protein>
<reference evidence="3 4" key="1">
    <citation type="submission" date="2018-06" db="EMBL/GenBank/DDBJ databases">
        <title>Sphaerisporangium craniellae sp. nov., isolated from a marine sponge in the South China Sea.</title>
        <authorList>
            <person name="Li L."/>
        </authorList>
    </citation>
    <scope>NUCLEOTIDE SEQUENCE [LARGE SCALE GENOMIC DNA]</scope>
    <source>
        <strain evidence="3 4">CCTCC AA 208026</strain>
    </source>
</reference>
<feature type="transmembrane region" description="Helical" evidence="2">
    <location>
        <begin position="34"/>
        <end position="61"/>
    </location>
</feature>
<dbReference type="InterPro" id="IPR013901">
    <property type="entry name" value="Anthrone_oxy"/>
</dbReference>
<evidence type="ECO:0000256" key="2">
    <source>
        <dbReference type="SAM" id="Phobius"/>
    </source>
</evidence>
<keyword evidence="2" id="KW-0812">Transmembrane</keyword>
<dbReference type="Pfam" id="PF08592">
    <property type="entry name" value="Anthrone_oxy"/>
    <property type="match status" value="1"/>
</dbReference>
<proteinExistence type="predicted"/>